<protein>
    <submittedName>
        <fullName evidence="1">Uncharacterized protein</fullName>
    </submittedName>
</protein>
<sequence>MRRRVGFKPPRKNCTWEARESVFGSSALRKVADLLFAVLMMWLVSENIVGKKVAGKVSEKYRQKNVDGDVGFLTTIWLTGKLWEMEKPWRHSIAFKRAREGGYLSGFKVNGRDGEGMKVFHLLFVDNILVCGHPS</sequence>
<reference evidence="1 2" key="1">
    <citation type="journal article" date="2018" name="PLoS Genet.">
        <title>Population sequencing reveals clonal diversity and ancestral inbreeding in the grapevine cultivar Chardonnay.</title>
        <authorList>
            <person name="Roach M.J."/>
            <person name="Johnson D.L."/>
            <person name="Bohlmann J."/>
            <person name="van Vuuren H.J."/>
            <person name="Jones S.J."/>
            <person name="Pretorius I.S."/>
            <person name="Schmidt S.A."/>
            <person name="Borneman A.R."/>
        </authorList>
    </citation>
    <scope>NUCLEOTIDE SEQUENCE [LARGE SCALE GENOMIC DNA]</scope>
    <source>
        <strain evidence="2">cv. Chardonnay</strain>
        <tissue evidence="1">Leaf</tissue>
    </source>
</reference>
<dbReference type="Proteomes" id="UP000288805">
    <property type="component" value="Unassembled WGS sequence"/>
</dbReference>
<evidence type="ECO:0000313" key="2">
    <source>
        <dbReference type="Proteomes" id="UP000288805"/>
    </source>
</evidence>
<name>A0A438JMI0_VITVI</name>
<proteinExistence type="predicted"/>
<comment type="caution">
    <text evidence="1">The sequence shown here is derived from an EMBL/GenBank/DDBJ whole genome shotgun (WGS) entry which is preliminary data.</text>
</comment>
<accession>A0A438JMI0</accession>
<evidence type="ECO:0000313" key="1">
    <source>
        <dbReference type="EMBL" id="RVX10176.1"/>
    </source>
</evidence>
<gene>
    <name evidence="1" type="ORF">CK203_016229</name>
</gene>
<dbReference type="EMBL" id="QGNW01000035">
    <property type="protein sequence ID" value="RVX10176.1"/>
    <property type="molecule type" value="Genomic_DNA"/>
</dbReference>
<dbReference type="AlphaFoldDB" id="A0A438JMI0"/>
<organism evidence="1 2">
    <name type="scientific">Vitis vinifera</name>
    <name type="common">Grape</name>
    <dbReference type="NCBI Taxonomy" id="29760"/>
    <lineage>
        <taxon>Eukaryota</taxon>
        <taxon>Viridiplantae</taxon>
        <taxon>Streptophyta</taxon>
        <taxon>Embryophyta</taxon>
        <taxon>Tracheophyta</taxon>
        <taxon>Spermatophyta</taxon>
        <taxon>Magnoliopsida</taxon>
        <taxon>eudicotyledons</taxon>
        <taxon>Gunneridae</taxon>
        <taxon>Pentapetalae</taxon>
        <taxon>rosids</taxon>
        <taxon>Vitales</taxon>
        <taxon>Vitaceae</taxon>
        <taxon>Viteae</taxon>
        <taxon>Vitis</taxon>
    </lineage>
</organism>